<organism evidence="7 8">
    <name type="scientific">Arthrobacter crystallopoietes BAB-32</name>
    <dbReference type="NCBI Taxonomy" id="1246476"/>
    <lineage>
        <taxon>Bacteria</taxon>
        <taxon>Bacillati</taxon>
        <taxon>Actinomycetota</taxon>
        <taxon>Actinomycetes</taxon>
        <taxon>Micrococcales</taxon>
        <taxon>Micrococcaceae</taxon>
        <taxon>Crystallibacter</taxon>
    </lineage>
</organism>
<reference evidence="7 8" key="1">
    <citation type="journal article" date="2013" name="Genome Announc.">
        <title>Draft Genome Sequence of Arthrobacter crystallopoietes Strain BAB-32, Revealing Genes for Bioremediation.</title>
        <authorList>
            <person name="Joshi M.N."/>
            <person name="Pandit A.S."/>
            <person name="Sharma A."/>
            <person name="Pandya R.V."/>
            <person name="Desai S.M."/>
            <person name="Saxena A.K."/>
            <person name="Bagatharia S.B."/>
        </authorList>
    </citation>
    <scope>NUCLEOTIDE SEQUENCE [LARGE SCALE GENOMIC DNA]</scope>
    <source>
        <strain evidence="7 8">BAB-32</strain>
    </source>
</reference>
<dbReference type="OrthoDB" id="9775082at2"/>
<gene>
    <name evidence="7" type="ORF">D477_016795</name>
</gene>
<dbReference type="PANTHER" id="PTHR42973">
    <property type="entry name" value="BINDING OXIDOREDUCTASE, PUTATIVE (AFU_ORTHOLOGUE AFUA_1G17690)-RELATED"/>
    <property type="match status" value="1"/>
</dbReference>
<dbReference type="GO" id="GO:0016491">
    <property type="term" value="F:oxidoreductase activity"/>
    <property type="evidence" value="ECO:0007669"/>
    <property type="project" value="UniProtKB-KW"/>
</dbReference>
<evidence type="ECO:0000256" key="4">
    <source>
        <dbReference type="ARBA" id="ARBA00022827"/>
    </source>
</evidence>
<dbReference type="AlphaFoldDB" id="N1UZ51"/>
<keyword evidence="4" id="KW-0274">FAD</keyword>
<dbReference type="InterPro" id="IPR012951">
    <property type="entry name" value="BBE"/>
</dbReference>
<accession>N1UZ51</accession>
<dbReference type="Pfam" id="PF08031">
    <property type="entry name" value="BBE"/>
    <property type="match status" value="1"/>
</dbReference>
<dbReference type="Proteomes" id="UP000010729">
    <property type="component" value="Unassembled WGS sequence"/>
</dbReference>
<protein>
    <submittedName>
        <fullName evidence="7">Oxidoreductase, FAD-binding protein</fullName>
    </submittedName>
</protein>
<dbReference type="InterPro" id="IPR036318">
    <property type="entry name" value="FAD-bd_PCMH-like_sf"/>
</dbReference>
<dbReference type="InterPro" id="IPR016169">
    <property type="entry name" value="FAD-bd_PCMH_sub2"/>
</dbReference>
<dbReference type="SUPFAM" id="SSF56176">
    <property type="entry name" value="FAD-binding/transporter-associated domain-like"/>
    <property type="match status" value="1"/>
</dbReference>
<dbReference type="Gene3D" id="3.30.43.10">
    <property type="entry name" value="Uridine Diphospho-n-acetylenolpyruvylglucosamine Reductase, domain 2"/>
    <property type="match status" value="1"/>
</dbReference>
<evidence type="ECO:0000256" key="5">
    <source>
        <dbReference type="ARBA" id="ARBA00023002"/>
    </source>
</evidence>
<evidence type="ECO:0000313" key="8">
    <source>
        <dbReference type="Proteomes" id="UP000010729"/>
    </source>
</evidence>
<dbReference type="PROSITE" id="PS51387">
    <property type="entry name" value="FAD_PCMH"/>
    <property type="match status" value="1"/>
</dbReference>
<proteinExistence type="inferred from homology"/>
<evidence type="ECO:0000256" key="3">
    <source>
        <dbReference type="ARBA" id="ARBA00022630"/>
    </source>
</evidence>
<comment type="similarity">
    <text evidence="2">Belongs to the oxygen-dependent FAD-linked oxidoreductase family.</text>
</comment>
<dbReference type="InterPro" id="IPR006093">
    <property type="entry name" value="Oxy_OxRdtase_FAD_BS"/>
</dbReference>
<dbReference type="GO" id="GO:0071949">
    <property type="term" value="F:FAD binding"/>
    <property type="evidence" value="ECO:0007669"/>
    <property type="project" value="InterPro"/>
</dbReference>
<dbReference type="PROSITE" id="PS00862">
    <property type="entry name" value="OX2_COVAL_FAD"/>
    <property type="match status" value="1"/>
</dbReference>
<dbReference type="RefSeq" id="WP_005271935.1">
    <property type="nucleotide sequence ID" value="NZ_ANPE02000203.1"/>
</dbReference>
<evidence type="ECO:0000256" key="2">
    <source>
        <dbReference type="ARBA" id="ARBA00005466"/>
    </source>
</evidence>
<keyword evidence="3" id="KW-0285">Flavoprotein</keyword>
<dbReference type="InterPro" id="IPR016166">
    <property type="entry name" value="FAD-bd_PCMH"/>
</dbReference>
<feature type="domain" description="FAD-binding PCMH-type" evidence="6">
    <location>
        <begin position="21"/>
        <end position="192"/>
    </location>
</feature>
<keyword evidence="8" id="KW-1185">Reference proteome</keyword>
<keyword evidence="5" id="KW-0560">Oxidoreductase</keyword>
<dbReference type="InterPro" id="IPR006094">
    <property type="entry name" value="Oxid_FAD_bind_N"/>
</dbReference>
<dbReference type="Gene3D" id="3.30.465.10">
    <property type="match status" value="1"/>
</dbReference>
<name>N1UZ51_9MICC</name>
<dbReference type="Gene3D" id="3.40.462.20">
    <property type="match status" value="1"/>
</dbReference>
<evidence type="ECO:0000313" key="7">
    <source>
        <dbReference type="EMBL" id="EMY33074.1"/>
    </source>
</evidence>
<dbReference type="InterPro" id="IPR016167">
    <property type="entry name" value="FAD-bd_PCMH_sub1"/>
</dbReference>
<dbReference type="EMBL" id="ANPE02000203">
    <property type="protein sequence ID" value="EMY33074.1"/>
    <property type="molecule type" value="Genomic_DNA"/>
</dbReference>
<evidence type="ECO:0000259" key="6">
    <source>
        <dbReference type="PROSITE" id="PS51387"/>
    </source>
</evidence>
<dbReference type="PANTHER" id="PTHR42973:SF39">
    <property type="entry name" value="FAD-BINDING PCMH-TYPE DOMAIN-CONTAINING PROTEIN"/>
    <property type="match status" value="1"/>
</dbReference>
<sequence>MQWVRPDDAGYDEARTLFNAMIDRRPAVIAQCTDAADVREALAMARKHGLEVAVRSGGHSVAGMSMIDGGLVVDVRPMKRISFDAESRTATVGGGVTWGEFDRAGQELGLATTGGRVTTTGVSGFTLGGGSGWLDRAWGLACDNLVSVDLVTASGNEVTASATENPELFWALHGGGGNFGVATSFTFNLHDVGPEVFCGLLLWPADAARDAALAFRDYVHSSPEALGANLVGVIAPPEDFVPAQMHGKPALAMVIVHAGSVEEGREAVRPLQELAPAADILAPRPYAEFQGMLDDEPGQFNYWSADYHDQFPDEAVDVFLDYGKTLPHESSQLLLAPWGGAAARVDPASTPMARRTSRWVSHPFALWRDPAQTEEAIGWARGFRRDIAAFTSGGVYLNFIGHEGQDRIKAAFGAENYARLARLKGEYDPENVFRGNQNIQPATAEPAAP</sequence>
<dbReference type="InterPro" id="IPR050416">
    <property type="entry name" value="FAD-linked_Oxidoreductase"/>
</dbReference>
<comment type="caution">
    <text evidence="7">The sequence shown here is derived from an EMBL/GenBank/DDBJ whole genome shotgun (WGS) entry which is preliminary data.</text>
</comment>
<comment type="cofactor">
    <cofactor evidence="1">
        <name>FAD</name>
        <dbReference type="ChEBI" id="CHEBI:57692"/>
    </cofactor>
</comment>
<dbReference type="Pfam" id="PF01565">
    <property type="entry name" value="FAD_binding_4"/>
    <property type="match status" value="1"/>
</dbReference>
<evidence type="ECO:0000256" key="1">
    <source>
        <dbReference type="ARBA" id="ARBA00001974"/>
    </source>
</evidence>